<gene>
    <name evidence="1" type="ORF">HMPREF0653_00726</name>
</gene>
<comment type="caution">
    <text evidence="1">The sequence shown here is derived from an EMBL/GenBank/DDBJ whole genome shotgun (WGS) entry which is preliminary data.</text>
</comment>
<organism evidence="1 2">
    <name type="scientific">Prevotella disiens JCM 6334 = ATCC 29426</name>
    <dbReference type="NCBI Taxonomy" id="1235811"/>
    <lineage>
        <taxon>Bacteria</taxon>
        <taxon>Pseudomonadati</taxon>
        <taxon>Bacteroidota</taxon>
        <taxon>Bacteroidia</taxon>
        <taxon>Bacteroidales</taxon>
        <taxon>Prevotellaceae</taxon>
        <taxon>Prevotella</taxon>
    </lineage>
</organism>
<evidence type="ECO:0000313" key="1">
    <source>
        <dbReference type="EMBL" id="ERJ79039.1"/>
    </source>
</evidence>
<reference evidence="1 2" key="1">
    <citation type="submission" date="2013-06" db="EMBL/GenBank/DDBJ databases">
        <authorList>
            <person name="Weinstock G."/>
            <person name="Sodergren E."/>
            <person name="Lobos E.A."/>
            <person name="Fulton L."/>
            <person name="Fulton R."/>
            <person name="Courtney L."/>
            <person name="Fronick C."/>
            <person name="O'Laughlin M."/>
            <person name="Godfrey J."/>
            <person name="Wilson R.M."/>
            <person name="Miner T."/>
            <person name="Farmer C."/>
            <person name="Delehaunty K."/>
            <person name="Cordes M."/>
            <person name="Minx P."/>
            <person name="Tomlinson C."/>
            <person name="Chen J."/>
            <person name="Wollam A."/>
            <person name="Pepin K.H."/>
            <person name="Bhonagiri V."/>
            <person name="Zhang X."/>
            <person name="Warren W."/>
            <person name="Mitreva M."/>
            <person name="Mardis E.R."/>
            <person name="Wilson R.K."/>
        </authorList>
    </citation>
    <scope>NUCLEOTIDE SEQUENCE [LARGE SCALE GENOMIC DNA]</scope>
    <source>
        <strain evidence="1 2">ATCC 29426</strain>
    </source>
</reference>
<evidence type="ECO:0000313" key="2">
    <source>
        <dbReference type="Proteomes" id="UP000016660"/>
    </source>
</evidence>
<keyword evidence="2" id="KW-1185">Reference proteome</keyword>
<protein>
    <submittedName>
        <fullName evidence="1">Uncharacterized protein</fullName>
    </submittedName>
</protein>
<proteinExistence type="predicted"/>
<accession>A0ABN0NTS1</accession>
<dbReference type="Proteomes" id="UP000016660">
    <property type="component" value="Unassembled WGS sequence"/>
</dbReference>
<dbReference type="EMBL" id="AWUY01000058">
    <property type="protein sequence ID" value="ERJ79039.1"/>
    <property type="molecule type" value="Genomic_DNA"/>
</dbReference>
<sequence length="40" mass="4893">MTETEWMFGRQEIAWLPNIHHVFNIKRTKPQLMFMDDGRS</sequence>
<name>A0ABN0NTS1_9BACT</name>